<dbReference type="EMBL" id="WBOT01000001">
    <property type="protein sequence ID" value="KAB2335455.1"/>
    <property type="molecule type" value="Genomic_DNA"/>
</dbReference>
<keyword evidence="1" id="KW-0812">Transmembrane</keyword>
<comment type="caution">
    <text evidence="2">The sequence shown here is derived from an EMBL/GenBank/DDBJ whole genome shotgun (WGS) entry which is preliminary data.</text>
</comment>
<evidence type="ECO:0000313" key="2">
    <source>
        <dbReference type="EMBL" id="KAB2335455.1"/>
    </source>
</evidence>
<dbReference type="Proteomes" id="UP000441354">
    <property type="component" value="Unassembled WGS sequence"/>
</dbReference>
<organism evidence="2 3">
    <name type="scientific">Bacillus mesophilum</name>
    <dbReference type="NCBI Taxonomy" id="1071718"/>
    <lineage>
        <taxon>Bacteria</taxon>
        <taxon>Bacillati</taxon>
        <taxon>Bacillota</taxon>
        <taxon>Bacilli</taxon>
        <taxon>Bacillales</taxon>
        <taxon>Bacillaceae</taxon>
        <taxon>Bacillus</taxon>
    </lineage>
</organism>
<dbReference type="AlphaFoldDB" id="A0A7V7UX51"/>
<sequence>MISDLYKRREKLGYVILFLLLIVLIGWLIFQTPETQREWLELSFFLLPLGFVVSIIMISRSHYNKVKEVNIPNSQRRITELNHVVIKKDAGIIPRLLLFEKNGEFIGMLKPTNTPWWLYPLYMLSEEAALMFPQSYGFESSDGKTLFTFNKRGWLKQVMLSVYDPNNKKLGTYIQEELKAVFNIKGKIINEKNENVLVIEASGFSGDFKWYDEEGQQWARFYNGLFPHEYTKIFRDSQNDIVELSDQLEEENKIRLLSVIAYLFMARIKQ</sequence>
<proteinExistence type="predicted"/>
<name>A0A7V7UX51_9BACI</name>
<gene>
    <name evidence="2" type="ORF">F7732_02465</name>
</gene>
<reference evidence="2 3" key="1">
    <citation type="journal article" date="2014" name="Arch. Microbiol.">
        <title>Bacillus mesophilum sp. nov., strain IITR-54T, a novel 4-chlorobiphenyl dechlorinating bacterium.</title>
        <authorList>
            <person name="Manickam N."/>
            <person name="Singh N.K."/>
            <person name="Bajaj A."/>
            <person name="Kumar R.M."/>
            <person name="Kaur G."/>
            <person name="Kaur N."/>
            <person name="Bala M."/>
            <person name="Kumar A."/>
            <person name="Mayilraj S."/>
        </authorList>
    </citation>
    <scope>NUCLEOTIDE SEQUENCE [LARGE SCALE GENOMIC DNA]</scope>
    <source>
        <strain evidence="2 3">IITR-54</strain>
    </source>
</reference>
<keyword evidence="1" id="KW-1133">Transmembrane helix</keyword>
<evidence type="ECO:0000256" key="1">
    <source>
        <dbReference type="SAM" id="Phobius"/>
    </source>
</evidence>
<dbReference type="RefSeq" id="WP_151572095.1">
    <property type="nucleotide sequence ID" value="NZ_WBOT01000001.1"/>
</dbReference>
<feature type="transmembrane region" description="Helical" evidence="1">
    <location>
        <begin position="42"/>
        <end position="59"/>
    </location>
</feature>
<evidence type="ECO:0000313" key="3">
    <source>
        <dbReference type="Proteomes" id="UP000441354"/>
    </source>
</evidence>
<feature type="transmembrane region" description="Helical" evidence="1">
    <location>
        <begin position="12"/>
        <end position="30"/>
    </location>
</feature>
<protein>
    <submittedName>
        <fullName evidence="2">Uncharacterized protein</fullName>
    </submittedName>
</protein>
<keyword evidence="3" id="KW-1185">Reference proteome</keyword>
<accession>A0A7V7UX51</accession>
<dbReference type="OrthoDB" id="2426108at2"/>
<keyword evidence="1" id="KW-0472">Membrane</keyword>